<sequence>MENSEEPGATAEDGAPVEQTASEVLAAEEPTLADPPAAEEPTLADQPPEEPPNGEEGPGPASAPAPAAAPAVAARSRLSKQSPGFGVFARAAAQAAADTPVLDDPYWLPPETNREAKEEVSRAQERLRKVTILALSEADAAEGVDLATFSATFEQLHQNVTPDMALCGFVSVADMLKAESEVARLDPEAQRVFPVDLPEDEFAGEAADGFQLRVAQEDLRERVEKLEEASATGEVRLIGPRGRPAFTSAQLCGGPGNAAACGYVTALEGLRG</sequence>
<gene>
    <name evidence="2" type="ORF">AK812_SmicGene42199</name>
</gene>
<proteinExistence type="predicted"/>
<evidence type="ECO:0000313" key="2">
    <source>
        <dbReference type="EMBL" id="OLP77713.1"/>
    </source>
</evidence>
<name>A0A1Q9C460_SYMMI</name>
<feature type="compositionally biased region" description="Low complexity" evidence="1">
    <location>
        <begin position="54"/>
        <end position="74"/>
    </location>
</feature>
<feature type="region of interest" description="Disordered" evidence="1">
    <location>
        <begin position="1"/>
        <end position="76"/>
    </location>
</feature>
<organism evidence="2 3">
    <name type="scientific">Symbiodinium microadriaticum</name>
    <name type="common">Dinoflagellate</name>
    <name type="synonym">Zooxanthella microadriatica</name>
    <dbReference type="NCBI Taxonomy" id="2951"/>
    <lineage>
        <taxon>Eukaryota</taxon>
        <taxon>Sar</taxon>
        <taxon>Alveolata</taxon>
        <taxon>Dinophyceae</taxon>
        <taxon>Suessiales</taxon>
        <taxon>Symbiodiniaceae</taxon>
        <taxon>Symbiodinium</taxon>
    </lineage>
</organism>
<reference evidence="2 3" key="1">
    <citation type="submission" date="2016-02" db="EMBL/GenBank/DDBJ databases">
        <title>Genome analysis of coral dinoflagellate symbionts highlights evolutionary adaptations to a symbiotic lifestyle.</title>
        <authorList>
            <person name="Aranda M."/>
            <person name="Li Y."/>
            <person name="Liew Y.J."/>
            <person name="Baumgarten S."/>
            <person name="Simakov O."/>
            <person name="Wilson M."/>
            <person name="Piel J."/>
            <person name="Ashoor H."/>
            <person name="Bougouffa S."/>
            <person name="Bajic V.B."/>
            <person name="Ryu T."/>
            <person name="Ravasi T."/>
            <person name="Bayer T."/>
            <person name="Micklem G."/>
            <person name="Kim H."/>
            <person name="Bhak J."/>
            <person name="Lajeunesse T.C."/>
            <person name="Voolstra C.R."/>
        </authorList>
    </citation>
    <scope>NUCLEOTIDE SEQUENCE [LARGE SCALE GENOMIC DNA]</scope>
    <source>
        <strain evidence="2 3">CCMP2467</strain>
    </source>
</reference>
<dbReference type="Proteomes" id="UP000186817">
    <property type="component" value="Unassembled WGS sequence"/>
</dbReference>
<protein>
    <submittedName>
        <fullName evidence="2">Uncharacterized protein</fullName>
    </submittedName>
</protein>
<evidence type="ECO:0000313" key="3">
    <source>
        <dbReference type="Proteomes" id="UP000186817"/>
    </source>
</evidence>
<accession>A0A1Q9C460</accession>
<dbReference type="OrthoDB" id="10641710at2759"/>
<feature type="region of interest" description="Disordered" evidence="1">
    <location>
        <begin position="101"/>
        <end position="120"/>
    </location>
</feature>
<dbReference type="AlphaFoldDB" id="A0A1Q9C460"/>
<evidence type="ECO:0000256" key="1">
    <source>
        <dbReference type="SAM" id="MobiDB-lite"/>
    </source>
</evidence>
<dbReference type="EMBL" id="LSRX01001724">
    <property type="protein sequence ID" value="OLP77713.1"/>
    <property type="molecule type" value="Genomic_DNA"/>
</dbReference>
<keyword evidence="3" id="KW-1185">Reference proteome</keyword>
<comment type="caution">
    <text evidence="2">The sequence shown here is derived from an EMBL/GenBank/DDBJ whole genome shotgun (WGS) entry which is preliminary data.</text>
</comment>